<name>A0A7C8LZJ0_9PLEO</name>
<evidence type="ECO:0000313" key="2">
    <source>
        <dbReference type="Proteomes" id="UP000481861"/>
    </source>
</evidence>
<dbReference type="EMBL" id="JAADJZ010000041">
    <property type="protein sequence ID" value="KAF2864680.1"/>
    <property type="molecule type" value="Genomic_DNA"/>
</dbReference>
<proteinExistence type="predicted"/>
<dbReference type="Pfam" id="PF20174">
    <property type="entry name" value="DUF6540"/>
    <property type="match status" value="1"/>
</dbReference>
<reference evidence="1 2" key="1">
    <citation type="submission" date="2020-01" db="EMBL/GenBank/DDBJ databases">
        <authorList>
            <consortium name="DOE Joint Genome Institute"/>
            <person name="Haridas S."/>
            <person name="Albert R."/>
            <person name="Binder M."/>
            <person name="Bloem J."/>
            <person name="Labutti K."/>
            <person name="Salamov A."/>
            <person name="Andreopoulos B."/>
            <person name="Baker S.E."/>
            <person name="Barry K."/>
            <person name="Bills G."/>
            <person name="Bluhm B.H."/>
            <person name="Cannon C."/>
            <person name="Castanera R."/>
            <person name="Culley D.E."/>
            <person name="Daum C."/>
            <person name="Ezra D."/>
            <person name="Gonzalez J.B."/>
            <person name="Henrissat B."/>
            <person name="Kuo A."/>
            <person name="Liang C."/>
            <person name="Lipzen A."/>
            <person name="Lutzoni F."/>
            <person name="Magnuson J."/>
            <person name="Mondo S."/>
            <person name="Nolan M."/>
            <person name="Ohm R."/>
            <person name="Pangilinan J."/>
            <person name="Park H.-J.H."/>
            <person name="Ramirez L."/>
            <person name="Alfaro M."/>
            <person name="Sun H."/>
            <person name="Tritt A."/>
            <person name="Yoshinaga Y."/>
            <person name="Zwiers L.-H.L."/>
            <person name="Turgeon B.G."/>
            <person name="Goodwin S.B."/>
            <person name="Spatafora J.W."/>
            <person name="Crous P.W."/>
            <person name="Grigoriev I.V."/>
        </authorList>
    </citation>
    <scope>NUCLEOTIDE SEQUENCE [LARGE SCALE GENOMIC DNA]</scope>
    <source>
        <strain evidence="1 2">CBS 611.86</strain>
    </source>
</reference>
<dbReference type="InterPro" id="IPR046670">
    <property type="entry name" value="DUF6540"/>
</dbReference>
<keyword evidence="2" id="KW-1185">Reference proteome</keyword>
<sequence length="151" mass="16957">MARTIYLAVFANGSKPAHWAIWIPTSGGEFVGKLLHVTGNPATGFFLEFKRNYDLRTTTRGYQIVTLAQARDQDVTDTPGALSKDTTARDRFESTATVVRPPGRSANSFNPAALNCQNWILDFVEKLIARDVNNQSRRRSYSNQFNLRCLD</sequence>
<dbReference type="AlphaFoldDB" id="A0A7C8LZJ0"/>
<dbReference type="Proteomes" id="UP000481861">
    <property type="component" value="Unassembled WGS sequence"/>
</dbReference>
<dbReference type="OrthoDB" id="2999773at2759"/>
<evidence type="ECO:0000313" key="1">
    <source>
        <dbReference type="EMBL" id="KAF2864680.1"/>
    </source>
</evidence>
<protein>
    <submittedName>
        <fullName evidence="1">Uncharacterized protein</fullName>
    </submittedName>
</protein>
<organism evidence="1 2">
    <name type="scientific">Massariosphaeria phaeospora</name>
    <dbReference type="NCBI Taxonomy" id="100035"/>
    <lineage>
        <taxon>Eukaryota</taxon>
        <taxon>Fungi</taxon>
        <taxon>Dikarya</taxon>
        <taxon>Ascomycota</taxon>
        <taxon>Pezizomycotina</taxon>
        <taxon>Dothideomycetes</taxon>
        <taxon>Pleosporomycetidae</taxon>
        <taxon>Pleosporales</taxon>
        <taxon>Pleosporales incertae sedis</taxon>
        <taxon>Massariosphaeria</taxon>
    </lineage>
</organism>
<gene>
    <name evidence="1" type="ORF">BDV95DRAFT_655704</name>
</gene>
<accession>A0A7C8LZJ0</accession>
<comment type="caution">
    <text evidence="1">The sequence shown here is derived from an EMBL/GenBank/DDBJ whole genome shotgun (WGS) entry which is preliminary data.</text>
</comment>